<evidence type="ECO:0000313" key="1">
    <source>
        <dbReference type="EMBL" id="KAF0774082.1"/>
    </source>
</evidence>
<organism evidence="1 2">
    <name type="scientific">Aphis craccivora</name>
    <name type="common">Cowpea aphid</name>
    <dbReference type="NCBI Taxonomy" id="307492"/>
    <lineage>
        <taxon>Eukaryota</taxon>
        <taxon>Metazoa</taxon>
        <taxon>Ecdysozoa</taxon>
        <taxon>Arthropoda</taxon>
        <taxon>Hexapoda</taxon>
        <taxon>Insecta</taxon>
        <taxon>Pterygota</taxon>
        <taxon>Neoptera</taxon>
        <taxon>Paraneoptera</taxon>
        <taxon>Hemiptera</taxon>
        <taxon>Sternorrhyncha</taxon>
        <taxon>Aphidomorpha</taxon>
        <taxon>Aphidoidea</taxon>
        <taxon>Aphididae</taxon>
        <taxon>Aphidini</taxon>
        <taxon>Aphis</taxon>
        <taxon>Aphis</taxon>
    </lineage>
</organism>
<protein>
    <submittedName>
        <fullName evidence="1">Uncharacterized protein</fullName>
    </submittedName>
</protein>
<proteinExistence type="predicted"/>
<feature type="non-terminal residue" evidence="1">
    <location>
        <position position="55"/>
    </location>
</feature>
<keyword evidence="2" id="KW-1185">Reference proteome</keyword>
<dbReference type="AlphaFoldDB" id="A0A6G0ZRR8"/>
<name>A0A6G0ZRR8_APHCR</name>
<evidence type="ECO:0000313" key="2">
    <source>
        <dbReference type="Proteomes" id="UP000478052"/>
    </source>
</evidence>
<dbReference type="EMBL" id="VUJU01000010">
    <property type="protein sequence ID" value="KAF0774082.1"/>
    <property type="molecule type" value="Genomic_DNA"/>
</dbReference>
<comment type="caution">
    <text evidence="1">The sequence shown here is derived from an EMBL/GenBank/DDBJ whole genome shotgun (WGS) entry which is preliminary data.</text>
</comment>
<gene>
    <name evidence="1" type="ORF">FWK35_00008206</name>
</gene>
<reference evidence="1 2" key="1">
    <citation type="submission" date="2019-08" db="EMBL/GenBank/DDBJ databases">
        <title>Whole genome of Aphis craccivora.</title>
        <authorList>
            <person name="Voronova N.V."/>
            <person name="Shulinski R.S."/>
            <person name="Bandarenka Y.V."/>
            <person name="Zhorov D.G."/>
            <person name="Warner D."/>
        </authorList>
    </citation>
    <scope>NUCLEOTIDE SEQUENCE [LARGE SCALE GENOMIC DNA]</scope>
    <source>
        <strain evidence="1">180601</strain>
        <tissue evidence="1">Whole Body</tissue>
    </source>
</reference>
<sequence length="55" mass="6317">MLVRMGMLVRLGRLVRPGRLVRLGKLEQPGRLVRLGMPGRRCKRVLGTTGKRQRH</sequence>
<dbReference type="Proteomes" id="UP000478052">
    <property type="component" value="Unassembled WGS sequence"/>
</dbReference>
<accession>A0A6G0ZRR8</accession>